<dbReference type="Gene3D" id="1.10.10.60">
    <property type="entry name" value="Homeodomain-like"/>
    <property type="match status" value="1"/>
</dbReference>
<dbReference type="PANTHER" id="PTHR43280:SF2">
    <property type="entry name" value="HTH-TYPE TRANSCRIPTIONAL REGULATOR EXSA"/>
    <property type="match status" value="1"/>
</dbReference>
<dbReference type="PANTHER" id="PTHR43280">
    <property type="entry name" value="ARAC-FAMILY TRANSCRIPTIONAL REGULATOR"/>
    <property type="match status" value="1"/>
</dbReference>
<dbReference type="Proteomes" id="UP000216961">
    <property type="component" value="Unassembled WGS sequence"/>
</dbReference>
<dbReference type="InterPro" id="IPR018060">
    <property type="entry name" value="HTH_AraC"/>
</dbReference>
<dbReference type="EMBL" id="NPBQ01000139">
    <property type="protein sequence ID" value="PAD80795.1"/>
    <property type="molecule type" value="Genomic_DNA"/>
</dbReference>
<evidence type="ECO:0000256" key="2">
    <source>
        <dbReference type="ARBA" id="ARBA00023125"/>
    </source>
</evidence>
<keyword evidence="2" id="KW-0238">DNA-binding</keyword>
<accession>A0AA91YYX1</accession>
<organism evidence="5 6">
    <name type="scientific">Niallia circulans</name>
    <name type="common">Bacillus circulans</name>
    <dbReference type="NCBI Taxonomy" id="1397"/>
    <lineage>
        <taxon>Bacteria</taxon>
        <taxon>Bacillati</taxon>
        <taxon>Bacillota</taxon>
        <taxon>Bacilli</taxon>
        <taxon>Bacillales</taxon>
        <taxon>Bacillaceae</taxon>
        <taxon>Niallia</taxon>
    </lineage>
</organism>
<evidence type="ECO:0000259" key="4">
    <source>
        <dbReference type="PROSITE" id="PS01124"/>
    </source>
</evidence>
<dbReference type="Pfam" id="PF00165">
    <property type="entry name" value="HTH_AraC"/>
    <property type="match status" value="1"/>
</dbReference>
<dbReference type="InterPro" id="IPR009057">
    <property type="entry name" value="Homeodomain-like_sf"/>
</dbReference>
<dbReference type="AlphaFoldDB" id="A0AA91YYX1"/>
<comment type="caution">
    <text evidence="5">The sequence shown here is derived from an EMBL/GenBank/DDBJ whole genome shotgun (WGS) entry which is preliminary data.</text>
</comment>
<evidence type="ECO:0000313" key="5">
    <source>
        <dbReference type="EMBL" id="PAD80795.1"/>
    </source>
</evidence>
<keyword evidence="3" id="KW-0804">Transcription</keyword>
<dbReference type="PROSITE" id="PS01124">
    <property type="entry name" value="HTH_ARAC_FAMILY_2"/>
    <property type="match status" value="1"/>
</dbReference>
<evidence type="ECO:0000313" key="6">
    <source>
        <dbReference type="Proteomes" id="UP000216961"/>
    </source>
</evidence>
<evidence type="ECO:0000256" key="3">
    <source>
        <dbReference type="ARBA" id="ARBA00023163"/>
    </source>
</evidence>
<reference evidence="5 6" key="1">
    <citation type="submission" date="2017-07" db="EMBL/GenBank/DDBJ databases">
        <title>Isolation and whole genome analysis of endospore-forming bacteria from heroin.</title>
        <authorList>
            <person name="Kalinowski J."/>
            <person name="Ahrens B."/>
            <person name="Al-Dilaimi A."/>
            <person name="Winkler A."/>
            <person name="Wibberg D."/>
            <person name="Schleenbecker U."/>
            <person name="Ruckert C."/>
            <person name="Wolfel R."/>
            <person name="Grass G."/>
        </authorList>
    </citation>
    <scope>NUCLEOTIDE SEQUENCE [LARGE SCALE GENOMIC DNA]</scope>
    <source>
        <strain evidence="5 6">7521-2</strain>
    </source>
</reference>
<keyword evidence="1" id="KW-0805">Transcription regulation</keyword>
<dbReference type="SUPFAM" id="SSF46689">
    <property type="entry name" value="Homeodomain-like"/>
    <property type="match status" value="1"/>
</dbReference>
<protein>
    <recommendedName>
        <fullName evidence="4">HTH araC/xylS-type domain-containing protein</fullName>
    </recommendedName>
</protein>
<feature type="domain" description="HTH araC/xylS-type" evidence="4">
    <location>
        <begin position="5"/>
        <end position="74"/>
    </location>
</feature>
<proteinExistence type="predicted"/>
<dbReference type="GO" id="GO:0043565">
    <property type="term" value="F:sequence-specific DNA binding"/>
    <property type="evidence" value="ECO:0007669"/>
    <property type="project" value="InterPro"/>
</dbReference>
<evidence type="ECO:0000256" key="1">
    <source>
        <dbReference type="ARBA" id="ARBA00023015"/>
    </source>
</evidence>
<dbReference type="GO" id="GO:0003700">
    <property type="term" value="F:DNA-binding transcription factor activity"/>
    <property type="evidence" value="ECO:0007669"/>
    <property type="project" value="InterPro"/>
</dbReference>
<sequence length="74" mass="8717">MLNINESFSYVDSHYSQDCTLKVVAKHLQYDYAYLSKLFVHITNMTFTEYLTQYQISQACCQLKNRQLPIGKMP</sequence>
<name>A0AA91YYX1_NIACI</name>
<gene>
    <name evidence="5" type="ORF">CHH57_23285</name>
</gene>